<feature type="domain" description="Helicase C-terminal" evidence="21">
    <location>
        <begin position="618"/>
        <end position="787"/>
    </location>
</feature>
<keyword evidence="12 16" id="KW-0653">Protein transport</keyword>
<keyword evidence="6 16" id="KW-0963">Cytoplasm</keyword>
<evidence type="ECO:0000256" key="6">
    <source>
        <dbReference type="ARBA" id="ARBA00022490"/>
    </source>
</evidence>
<comment type="subcellular location">
    <subcellularLocation>
        <location evidence="16">Cell membrane</location>
        <topology evidence="16">Peripheral membrane protein</topology>
        <orientation evidence="16">Cytoplasmic side</orientation>
    </subcellularLocation>
    <subcellularLocation>
        <location evidence="16">Cytoplasm</location>
    </subcellularLocation>
    <subcellularLocation>
        <location evidence="2">Membrane</location>
        <topology evidence="2">Peripheral membrane protein</topology>
    </subcellularLocation>
    <text evidence="16">Distribution is 50-50.</text>
</comment>
<evidence type="ECO:0000256" key="3">
    <source>
        <dbReference type="ARBA" id="ARBA00007650"/>
    </source>
</evidence>
<sequence>MLKFLSKLFGSKSERDIKAIQPYVNKVKDEYSKLTNLSNDELRAKTIEFKARIQDYLKEIDAEIADLKSKSENTETDMAAKTEVYEKIDKLNKDRDKKLEEILLEILPEAFAVVKDTARRLTENSVLEVTASDFDRELAARKTNVTIQGDKALWSNSWTAAGNEVKWNMVHYDVQLIGGIVLHQGKIAEMSTGEGKTLVGTLPTYLNALSGQGVHIVTVNDYLAKRDSEWNGPLFEFHGLSVDCIDKHQPNSPQRRDAYKCDIVYGTNNEFGFDYLRDNMTQTPDAMVQRKLHFAMIDEVDSVLIDDARTPLIISGPIPMGDQHEFYQLKPRIERLVNAQKAYINTVFNEAKKAITAGDVDPEAGGLALFRSFRGLPKNKALIKFLSEGNHRQILQKVENYYMQEQNRHMPKADKELFFVIDEKNNQVELTEKGIELITASGEDPSFFILPDVGSEIADIEKSTATLEEKAARKEELLRDYSIKAERIHSINQLLKAYTLFERDDQYIVDEGKVKIVDEQTGRIMDGRRYSDGLHQAIEAKENVKVEDATQTYATVTLQNYFRMYHKLSGMTGTASTEAGELWEIYKLDVVEIPTNRGIQRDDRQDFIYRTAREKYNAVAQEIQNLTEQGRPVLVGTTSVEISELLSRMLKLRGIKHNVLNAKLHQREAEIVAEAGHPGQVTIATNMAGRGTDIKLTEEVINAGGLAIVGTERHESRRVDRQLRGRAGRQGDPGSSQFFVSLEDPLMRLFASERISNIMVKMGVEDGEVMQHSMLTKSIERAQRKVEENNFGIRKRLLEYDDVMNSQRTVIYTKRKNALFGERLDVDLNNAIYDVVEDVVTESKEGGSYEEFQIEVIRLFAIDPSISSEEFTASNIQVLTDKVFDQVITHYENKAKHLAEQTLPVLTNVMAERGDMIENIVVPFTDGIRGIQVATNLKKAIETEGAEVFRSFEKGIVLALIDEAWKEHLREMDDLKQSVQNAVYEQKDPIIIYKMEAFNLFKSMLASMNKEIVSFLFKGEIPGQQPQQVQEAKPIVQPKVVATKEELSSPTGVSEEDVDTRTVQVTQPIKREQTVGRNDECPCGSGLKYKNCHGKNA</sequence>
<keyword evidence="9 16" id="KW-0547">Nucleotide-binding</keyword>
<protein>
    <recommendedName>
        <fullName evidence="16 17">Protein translocase subunit SecA</fullName>
        <ecNumber evidence="16">7.4.2.8</ecNumber>
    </recommendedName>
</protein>
<dbReference type="CDD" id="cd17928">
    <property type="entry name" value="DEXDc_SecA"/>
    <property type="match status" value="1"/>
</dbReference>
<dbReference type="Pfam" id="PF21090">
    <property type="entry name" value="P-loop_SecA"/>
    <property type="match status" value="1"/>
</dbReference>
<dbReference type="Gene3D" id="1.10.3060.10">
    <property type="entry name" value="Helical scaffold and wing domains of SecA"/>
    <property type="match status" value="1"/>
</dbReference>
<keyword evidence="13 16" id="KW-1278">Translocase</keyword>
<comment type="similarity">
    <text evidence="3 16 17">Belongs to the SecA family.</text>
</comment>
<dbReference type="PANTHER" id="PTHR30612">
    <property type="entry name" value="SECA INNER MEMBRANE COMPONENT OF SEC PROTEIN SECRETION SYSTEM"/>
    <property type="match status" value="1"/>
</dbReference>
<keyword evidence="8" id="KW-0479">Metal-binding</keyword>
<dbReference type="InterPro" id="IPR036670">
    <property type="entry name" value="SecA_X-link_sf"/>
</dbReference>
<evidence type="ECO:0000259" key="20">
    <source>
        <dbReference type="PROSITE" id="PS51192"/>
    </source>
</evidence>
<comment type="function">
    <text evidence="16">Part of the Sec protein translocase complex. Interacts with the SecYEG preprotein conducting channel. Has a central role in coupling the hydrolysis of ATP to the transfer of proteins into and across the cell membrane, serving as an ATP-driven molecular motor driving the stepwise translocation of polypeptide chains across the membrane.</text>
</comment>
<comment type="catalytic activity">
    <reaction evidence="16">
        <text>ATP + H2O + cellular proteinSide 1 = ADP + phosphate + cellular proteinSide 2.</text>
        <dbReference type="EC" id="7.4.2.8"/>
    </reaction>
</comment>
<evidence type="ECO:0000256" key="16">
    <source>
        <dbReference type="HAMAP-Rule" id="MF_01382"/>
    </source>
</evidence>
<dbReference type="InterPro" id="IPR011130">
    <property type="entry name" value="SecA_preprotein_X-link_dom"/>
</dbReference>
<dbReference type="InterPro" id="IPR011116">
    <property type="entry name" value="SecA_Wing/Scaffold"/>
</dbReference>
<evidence type="ECO:0000256" key="11">
    <source>
        <dbReference type="ARBA" id="ARBA00022840"/>
    </source>
</evidence>
<evidence type="ECO:0000256" key="15">
    <source>
        <dbReference type="ARBA" id="ARBA00023136"/>
    </source>
</evidence>
<keyword evidence="10" id="KW-0862">Zinc</keyword>
<reference evidence="23 24" key="1">
    <citation type="submission" date="2021-01" db="EMBL/GenBank/DDBJ databases">
        <title>C459-1 draft genome sequence.</title>
        <authorList>
            <person name="Zhang X.-F."/>
        </authorList>
    </citation>
    <scope>NUCLEOTIDE SEQUENCE [LARGE SCALE GENOMIC DNA]</scope>
    <source>
        <strain evidence="24">C459-1</strain>
    </source>
</reference>
<keyword evidence="7" id="KW-0997">Cell inner membrane</keyword>
<dbReference type="PANTHER" id="PTHR30612:SF0">
    <property type="entry name" value="CHLOROPLAST PROTEIN-TRANSPORTING ATPASE"/>
    <property type="match status" value="1"/>
</dbReference>
<evidence type="ECO:0000256" key="7">
    <source>
        <dbReference type="ARBA" id="ARBA00022519"/>
    </source>
</evidence>
<dbReference type="InterPro" id="IPR000185">
    <property type="entry name" value="SecA"/>
</dbReference>
<evidence type="ECO:0000256" key="5">
    <source>
        <dbReference type="ARBA" id="ARBA00022475"/>
    </source>
</evidence>
<evidence type="ECO:0000259" key="21">
    <source>
        <dbReference type="PROSITE" id="PS51194"/>
    </source>
</evidence>
<dbReference type="PRINTS" id="PR00906">
    <property type="entry name" value="SECA"/>
</dbReference>
<keyword evidence="11 16" id="KW-0067">ATP-binding</keyword>
<proteinExistence type="inferred from homology"/>
<dbReference type="Gene3D" id="3.40.50.300">
    <property type="entry name" value="P-loop containing nucleotide triphosphate hydrolases"/>
    <property type="match status" value="3"/>
</dbReference>
<dbReference type="Pfam" id="PF02810">
    <property type="entry name" value="SEC-C"/>
    <property type="match status" value="1"/>
</dbReference>
<feature type="domain" description="Helicase ATP-binding" evidence="20">
    <location>
        <begin position="177"/>
        <end position="336"/>
    </location>
</feature>
<dbReference type="InterPro" id="IPR020937">
    <property type="entry name" value="SecA_CS"/>
</dbReference>
<feature type="coiled-coil region" evidence="18">
    <location>
        <begin position="39"/>
        <end position="101"/>
    </location>
</feature>
<evidence type="ECO:0000256" key="8">
    <source>
        <dbReference type="ARBA" id="ARBA00022723"/>
    </source>
</evidence>
<dbReference type="NCBIfam" id="TIGR00963">
    <property type="entry name" value="secA"/>
    <property type="match status" value="1"/>
</dbReference>
<keyword evidence="5 16" id="KW-1003">Cell membrane</keyword>
<dbReference type="Proteomes" id="UP000625283">
    <property type="component" value="Unassembled WGS sequence"/>
</dbReference>
<organism evidence="23 24">
    <name type="scientific">Sphingobacterium faecale</name>
    <dbReference type="NCBI Taxonomy" id="2803775"/>
    <lineage>
        <taxon>Bacteria</taxon>
        <taxon>Pseudomonadati</taxon>
        <taxon>Bacteroidota</taxon>
        <taxon>Sphingobacteriia</taxon>
        <taxon>Sphingobacteriales</taxon>
        <taxon>Sphingobacteriaceae</taxon>
        <taxon>Sphingobacterium</taxon>
    </lineage>
</organism>
<comment type="caution">
    <text evidence="23">The sequence shown here is derived from an EMBL/GenBank/DDBJ whole genome shotgun (WGS) entry which is preliminary data.</text>
</comment>
<dbReference type="InterPro" id="IPR044722">
    <property type="entry name" value="SecA_SF2_C"/>
</dbReference>
<dbReference type="SMART" id="SM00957">
    <property type="entry name" value="SecA_DEAD"/>
    <property type="match status" value="1"/>
</dbReference>
<dbReference type="PROSITE" id="PS01312">
    <property type="entry name" value="SECA"/>
    <property type="match status" value="1"/>
</dbReference>
<accession>A0ABS1R9K6</accession>
<evidence type="ECO:0000256" key="17">
    <source>
        <dbReference type="RuleBase" id="RU003874"/>
    </source>
</evidence>
<evidence type="ECO:0000256" key="18">
    <source>
        <dbReference type="SAM" id="Coils"/>
    </source>
</evidence>
<dbReference type="InterPro" id="IPR036266">
    <property type="entry name" value="SecA_Wing/Scaffold_sf"/>
</dbReference>
<feature type="binding site" evidence="16">
    <location>
        <position position="693"/>
    </location>
    <ligand>
        <name>ATP</name>
        <dbReference type="ChEBI" id="CHEBI:30616"/>
    </ligand>
</feature>
<dbReference type="Pfam" id="PF07516">
    <property type="entry name" value="SecA_SW"/>
    <property type="match status" value="1"/>
</dbReference>
<dbReference type="SUPFAM" id="SSF81767">
    <property type="entry name" value="Pre-protein crosslinking domain of SecA"/>
    <property type="match status" value="1"/>
</dbReference>
<evidence type="ECO:0000256" key="4">
    <source>
        <dbReference type="ARBA" id="ARBA00022448"/>
    </source>
</evidence>
<dbReference type="PROSITE" id="PS51192">
    <property type="entry name" value="HELICASE_ATP_BIND_1"/>
    <property type="match status" value="1"/>
</dbReference>
<feature type="domain" description="SecA family profile" evidence="22">
    <location>
        <begin position="2"/>
        <end position="771"/>
    </location>
</feature>
<evidence type="ECO:0000256" key="1">
    <source>
        <dbReference type="ARBA" id="ARBA00001947"/>
    </source>
</evidence>
<feature type="binding site" evidence="16">
    <location>
        <begin position="193"/>
        <end position="197"/>
    </location>
    <ligand>
        <name>ATP</name>
        <dbReference type="ChEBI" id="CHEBI:30616"/>
    </ligand>
</feature>
<keyword evidence="15 16" id="KW-0472">Membrane</keyword>
<dbReference type="InterPro" id="IPR001650">
    <property type="entry name" value="Helicase_C-like"/>
</dbReference>
<comment type="subunit">
    <text evidence="16">Monomer and homodimer. Part of the essential Sec protein translocation apparatus which comprises SecA, SecYEG and auxiliary proteins SecDF. Other proteins may also be involved.</text>
</comment>
<dbReference type="Pfam" id="PF01043">
    <property type="entry name" value="SecA_PP_bind"/>
    <property type="match status" value="1"/>
</dbReference>
<evidence type="ECO:0000256" key="9">
    <source>
        <dbReference type="ARBA" id="ARBA00022741"/>
    </source>
</evidence>
<evidence type="ECO:0000256" key="10">
    <source>
        <dbReference type="ARBA" id="ARBA00022833"/>
    </source>
</evidence>
<evidence type="ECO:0000259" key="22">
    <source>
        <dbReference type="PROSITE" id="PS51196"/>
    </source>
</evidence>
<dbReference type="RefSeq" id="WP_202105111.1">
    <property type="nucleotide sequence ID" value="NZ_JAERTY010000016.1"/>
</dbReference>
<dbReference type="PROSITE" id="PS51196">
    <property type="entry name" value="SECA_MOTOR_DEAD"/>
    <property type="match status" value="1"/>
</dbReference>
<dbReference type="NCBIfam" id="NF009536">
    <property type="entry name" value="PRK12901.1"/>
    <property type="match status" value="1"/>
</dbReference>
<dbReference type="InterPro" id="IPR014018">
    <property type="entry name" value="SecA_motor_DEAD"/>
</dbReference>
<dbReference type="HAMAP" id="MF_01382">
    <property type="entry name" value="SecA"/>
    <property type="match status" value="1"/>
</dbReference>
<evidence type="ECO:0000256" key="12">
    <source>
        <dbReference type="ARBA" id="ARBA00022927"/>
    </source>
</evidence>
<feature type="binding site" evidence="16">
    <location>
        <position position="175"/>
    </location>
    <ligand>
        <name>ATP</name>
        <dbReference type="ChEBI" id="CHEBI:30616"/>
    </ligand>
</feature>
<evidence type="ECO:0000256" key="19">
    <source>
        <dbReference type="SAM" id="MobiDB-lite"/>
    </source>
</evidence>
<dbReference type="EC" id="7.4.2.8" evidence="16"/>
<dbReference type="InterPro" id="IPR014001">
    <property type="entry name" value="Helicase_ATP-bd"/>
</dbReference>
<evidence type="ECO:0000313" key="23">
    <source>
        <dbReference type="EMBL" id="MBL1411392.1"/>
    </source>
</evidence>
<dbReference type="PROSITE" id="PS51194">
    <property type="entry name" value="HELICASE_CTER"/>
    <property type="match status" value="1"/>
</dbReference>
<dbReference type="CDD" id="cd18803">
    <property type="entry name" value="SF2_C_secA"/>
    <property type="match status" value="1"/>
</dbReference>
<evidence type="ECO:0000256" key="14">
    <source>
        <dbReference type="ARBA" id="ARBA00023010"/>
    </source>
</evidence>
<keyword evidence="18" id="KW-0175">Coiled coil</keyword>
<evidence type="ECO:0000313" key="24">
    <source>
        <dbReference type="Proteomes" id="UP000625283"/>
    </source>
</evidence>
<feature type="region of interest" description="Disordered" evidence="19">
    <location>
        <begin position="1046"/>
        <end position="1087"/>
    </location>
</feature>
<dbReference type="InterPro" id="IPR011115">
    <property type="entry name" value="SecA_DEAD"/>
</dbReference>
<dbReference type="EMBL" id="JAERTY010000016">
    <property type="protein sequence ID" value="MBL1411392.1"/>
    <property type="molecule type" value="Genomic_DNA"/>
</dbReference>
<keyword evidence="24" id="KW-1185">Reference proteome</keyword>
<dbReference type="InterPro" id="IPR027417">
    <property type="entry name" value="P-loop_NTPase"/>
</dbReference>
<evidence type="ECO:0000256" key="2">
    <source>
        <dbReference type="ARBA" id="ARBA00004170"/>
    </source>
</evidence>
<dbReference type="InterPro" id="IPR004027">
    <property type="entry name" value="SEC_C_motif"/>
</dbReference>
<dbReference type="SMART" id="SM00958">
    <property type="entry name" value="SecA_PP_bind"/>
    <property type="match status" value="1"/>
</dbReference>
<dbReference type="SUPFAM" id="SSF52540">
    <property type="entry name" value="P-loop containing nucleoside triphosphate hydrolases"/>
    <property type="match status" value="2"/>
</dbReference>
<feature type="compositionally biased region" description="Basic and acidic residues" evidence="19">
    <location>
        <begin position="1069"/>
        <end position="1080"/>
    </location>
</feature>
<dbReference type="SUPFAM" id="SSF81886">
    <property type="entry name" value="Helical scaffold and wing domains of SecA"/>
    <property type="match status" value="1"/>
</dbReference>
<dbReference type="Pfam" id="PF07517">
    <property type="entry name" value="SecA_DEAD"/>
    <property type="match status" value="1"/>
</dbReference>
<keyword evidence="4 16" id="KW-0813">Transport</keyword>
<dbReference type="SMART" id="SM00490">
    <property type="entry name" value="HELICc"/>
    <property type="match status" value="1"/>
</dbReference>
<name>A0ABS1R9K6_9SPHI</name>
<keyword evidence="14 16" id="KW-0811">Translocation</keyword>
<dbReference type="Gene3D" id="3.90.1440.10">
    <property type="entry name" value="SecA, preprotein cross-linking domain"/>
    <property type="match status" value="1"/>
</dbReference>
<evidence type="ECO:0000256" key="13">
    <source>
        <dbReference type="ARBA" id="ARBA00022967"/>
    </source>
</evidence>
<comment type="cofactor">
    <cofactor evidence="1">
        <name>Zn(2+)</name>
        <dbReference type="ChEBI" id="CHEBI:29105"/>
    </cofactor>
</comment>
<gene>
    <name evidence="16 23" type="primary">secA</name>
    <name evidence="23" type="ORF">JKG61_21720</name>
</gene>